<accession>A0A1V9FQN6</accession>
<dbReference type="GO" id="GO:0005737">
    <property type="term" value="C:cytoplasm"/>
    <property type="evidence" value="ECO:0007669"/>
    <property type="project" value="UniProtKB-ARBA"/>
</dbReference>
<reference evidence="5 6" key="1">
    <citation type="submission" date="2016-03" db="EMBL/GenBank/DDBJ databases">
        <title>Niastella vici sp. nov., isolated from farmland soil.</title>
        <authorList>
            <person name="Chen L."/>
            <person name="Wang D."/>
            <person name="Yang S."/>
            <person name="Wang G."/>
        </authorList>
    </citation>
    <scope>NUCLEOTIDE SEQUENCE [LARGE SCALE GENOMIC DNA]</scope>
    <source>
        <strain evidence="5 6">DJ57</strain>
    </source>
</reference>
<name>A0A1V9FQN6_9BACT</name>
<dbReference type="GO" id="GO:0006396">
    <property type="term" value="P:RNA processing"/>
    <property type="evidence" value="ECO:0007669"/>
    <property type="project" value="InterPro"/>
</dbReference>
<dbReference type="PANTHER" id="PTHR43191:SF2">
    <property type="entry name" value="RRNA METHYLTRANSFERASE 3, MITOCHONDRIAL"/>
    <property type="match status" value="1"/>
</dbReference>
<gene>
    <name evidence="5" type="ORF">A3860_32125</name>
</gene>
<dbReference type="SUPFAM" id="SSF55315">
    <property type="entry name" value="L30e-like"/>
    <property type="match status" value="1"/>
</dbReference>
<evidence type="ECO:0000259" key="4">
    <source>
        <dbReference type="SMART" id="SM00967"/>
    </source>
</evidence>
<dbReference type="InterPro" id="IPR029026">
    <property type="entry name" value="tRNA_m1G_MTases_N"/>
</dbReference>
<dbReference type="STRING" id="1703345.A3860_32125"/>
<dbReference type="GO" id="GO:0008173">
    <property type="term" value="F:RNA methyltransferase activity"/>
    <property type="evidence" value="ECO:0007669"/>
    <property type="project" value="InterPro"/>
</dbReference>
<sequence>MLIKSQVKYIQSLSHKKLRDSEGVFVAEGPKLINELLSARLPVLQLYAVKEWIEGQHQQLAVAVTEISASELERISLLQTPNQVLGIFKKPVFTANRPERNTLSLMLDTIQDPGNLGTIIRCADWFGISQIFCSPDCADAYNPKVVQATMGSIARVQVAYGSLTEWLMQAKGLPAYAAVLNGTDLRQQPAIKEGIIIIGNESKGISAEVLALCSNRITIPRHGQAESLNAAVATGIILSHII</sequence>
<protein>
    <recommendedName>
        <fullName evidence="4">RNA 2-O ribose methyltransferase substrate binding domain-containing protein</fullName>
    </recommendedName>
</protein>
<feature type="domain" description="RNA 2-O ribose methyltransferase substrate binding" evidence="4">
    <location>
        <begin position="26"/>
        <end position="94"/>
    </location>
</feature>
<keyword evidence="3" id="KW-0808">Transferase</keyword>
<dbReference type="SMART" id="SM00967">
    <property type="entry name" value="SpoU_sub_bind"/>
    <property type="match status" value="1"/>
</dbReference>
<dbReference type="Pfam" id="PF00588">
    <property type="entry name" value="SpoU_methylase"/>
    <property type="match status" value="1"/>
</dbReference>
<dbReference type="InterPro" id="IPR051259">
    <property type="entry name" value="rRNA_Methyltransferase"/>
</dbReference>
<dbReference type="InterPro" id="IPR013123">
    <property type="entry name" value="SpoU_subst-bd"/>
</dbReference>
<dbReference type="Gene3D" id="3.40.1280.10">
    <property type="match status" value="1"/>
</dbReference>
<dbReference type="Proteomes" id="UP000192796">
    <property type="component" value="Unassembled WGS sequence"/>
</dbReference>
<dbReference type="EMBL" id="LVYD01000059">
    <property type="protein sequence ID" value="OQP60650.1"/>
    <property type="molecule type" value="Genomic_DNA"/>
</dbReference>
<dbReference type="GO" id="GO:0032259">
    <property type="term" value="P:methylation"/>
    <property type="evidence" value="ECO:0007669"/>
    <property type="project" value="UniProtKB-KW"/>
</dbReference>
<dbReference type="OrthoDB" id="9785673at2"/>
<dbReference type="InterPro" id="IPR029064">
    <property type="entry name" value="Ribosomal_eL30-like_sf"/>
</dbReference>
<evidence type="ECO:0000313" key="5">
    <source>
        <dbReference type="EMBL" id="OQP60650.1"/>
    </source>
</evidence>
<dbReference type="CDD" id="cd18109">
    <property type="entry name" value="SpoU-like_RNA-MTase"/>
    <property type="match status" value="1"/>
</dbReference>
<comment type="caution">
    <text evidence="5">The sequence shown here is derived from an EMBL/GenBank/DDBJ whole genome shotgun (WGS) entry which is preliminary data.</text>
</comment>
<dbReference type="Gene3D" id="3.30.1330.30">
    <property type="match status" value="1"/>
</dbReference>
<dbReference type="SUPFAM" id="SSF75217">
    <property type="entry name" value="alpha/beta knot"/>
    <property type="match status" value="1"/>
</dbReference>
<evidence type="ECO:0000256" key="2">
    <source>
        <dbReference type="ARBA" id="ARBA00022603"/>
    </source>
</evidence>
<keyword evidence="6" id="KW-1185">Reference proteome</keyword>
<dbReference type="InterPro" id="IPR053888">
    <property type="entry name" value="MRM3-like_sub_bind"/>
</dbReference>
<dbReference type="InterPro" id="IPR029028">
    <property type="entry name" value="Alpha/beta_knot_MTases"/>
</dbReference>
<evidence type="ECO:0000313" key="6">
    <source>
        <dbReference type="Proteomes" id="UP000192796"/>
    </source>
</evidence>
<dbReference type="Pfam" id="PF22435">
    <property type="entry name" value="MRM3-like_sub_bind"/>
    <property type="match status" value="1"/>
</dbReference>
<dbReference type="AlphaFoldDB" id="A0A1V9FQN6"/>
<dbReference type="RefSeq" id="WP_081152378.1">
    <property type="nucleotide sequence ID" value="NZ_LVYD01000059.1"/>
</dbReference>
<dbReference type="PANTHER" id="PTHR43191">
    <property type="entry name" value="RRNA METHYLTRANSFERASE 3"/>
    <property type="match status" value="1"/>
</dbReference>
<keyword evidence="2" id="KW-0489">Methyltransferase</keyword>
<evidence type="ECO:0000256" key="3">
    <source>
        <dbReference type="ARBA" id="ARBA00022679"/>
    </source>
</evidence>
<evidence type="ECO:0000256" key="1">
    <source>
        <dbReference type="ARBA" id="ARBA00007228"/>
    </source>
</evidence>
<proteinExistence type="inferred from homology"/>
<organism evidence="5 6">
    <name type="scientific">Niastella vici</name>
    <dbReference type="NCBI Taxonomy" id="1703345"/>
    <lineage>
        <taxon>Bacteria</taxon>
        <taxon>Pseudomonadati</taxon>
        <taxon>Bacteroidota</taxon>
        <taxon>Chitinophagia</taxon>
        <taxon>Chitinophagales</taxon>
        <taxon>Chitinophagaceae</taxon>
        <taxon>Niastella</taxon>
    </lineage>
</organism>
<dbReference type="InterPro" id="IPR001537">
    <property type="entry name" value="SpoU_MeTrfase"/>
</dbReference>
<dbReference type="GO" id="GO:0003723">
    <property type="term" value="F:RNA binding"/>
    <property type="evidence" value="ECO:0007669"/>
    <property type="project" value="InterPro"/>
</dbReference>
<comment type="similarity">
    <text evidence="1">Belongs to the class IV-like SAM-binding methyltransferase superfamily. RNA methyltransferase TrmH family.</text>
</comment>